<dbReference type="AlphaFoldDB" id="A0A6V7RV78"/>
<dbReference type="Proteomes" id="UP000515550">
    <property type="component" value="Chromosome PVBDA_04"/>
</dbReference>
<evidence type="ECO:0000256" key="4">
    <source>
        <dbReference type="ARBA" id="ARBA00022823"/>
    </source>
</evidence>
<feature type="domain" description="Lipoyl-binding" evidence="8">
    <location>
        <begin position="32"/>
        <end position="112"/>
    </location>
</feature>
<name>A0A6V7RV78_PLAVN</name>
<dbReference type="InterPro" id="IPR011053">
    <property type="entry name" value="Single_hybrid_motif"/>
</dbReference>
<dbReference type="Pfam" id="PF00198">
    <property type="entry name" value="2-oxoacid_dh"/>
    <property type="match status" value="1"/>
</dbReference>
<dbReference type="VEuPathDB" id="PlasmoDB:PVBDA_0400420"/>
<keyword evidence="3 7" id="KW-0808">Transferase</keyword>
<dbReference type="InterPro" id="IPR023213">
    <property type="entry name" value="CAT-like_dom_sf"/>
</dbReference>
<dbReference type="GO" id="GO:0016407">
    <property type="term" value="F:acetyltransferase activity"/>
    <property type="evidence" value="ECO:0007669"/>
    <property type="project" value="TreeGrafter"/>
</dbReference>
<keyword evidence="4 7" id="KW-0450">Lipoyl</keyword>
<dbReference type="PANTHER" id="PTHR43178">
    <property type="entry name" value="DIHYDROLIPOAMIDE ACETYLTRANSFERASE COMPONENT OF PYRUVATE DEHYDROGENASE COMPLEX"/>
    <property type="match status" value="1"/>
</dbReference>
<dbReference type="PANTHER" id="PTHR43178:SF5">
    <property type="entry name" value="LIPOAMIDE ACYLTRANSFERASE COMPONENT OF BRANCHED-CHAIN ALPHA-KETO ACID DEHYDROGENASE COMPLEX, MITOCHONDRIAL"/>
    <property type="match status" value="1"/>
</dbReference>
<dbReference type="InterPro" id="IPR003016">
    <property type="entry name" value="2-oxoA_DH_lipoyl-BS"/>
</dbReference>
<dbReference type="FunFam" id="3.30.559.10:FF:000007">
    <property type="entry name" value="Dihydrolipoamide acetyltransferase component of pyruvate dehydrogenase complex"/>
    <property type="match status" value="1"/>
</dbReference>
<dbReference type="SUPFAM" id="SSF52777">
    <property type="entry name" value="CoA-dependent acyltransferases"/>
    <property type="match status" value="1"/>
</dbReference>
<comment type="similarity">
    <text evidence="2 7">Belongs to the 2-oxoacid dehydrogenase family.</text>
</comment>
<dbReference type="InterPro" id="IPR000089">
    <property type="entry name" value="Biotin_lipoyl"/>
</dbReference>
<evidence type="ECO:0000256" key="1">
    <source>
        <dbReference type="ARBA" id="ARBA00001938"/>
    </source>
</evidence>
<evidence type="ECO:0000256" key="5">
    <source>
        <dbReference type="ARBA" id="ARBA00022946"/>
    </source>
</evidence>
<reference evidence="9 10" key="1">
    <citation type="submission" date="2020-08" db="EMBL/GenBank/DDBJ databases">
        <authorList>
            <person name="Ramaprasad A."/>
        </authorList>
    </citation>
    <scope>NUCLEOTIDE SEQUENCE [LARGE SCALE GENOMIC DNA]</scope>
</reference>
<evidence type="ECO:0000313" key="10">
    <source>
        <dbReference type="Proteomes" id="UP000515550"/>
    </source>
</evidence>
<evidence type="ECO:0000259" key="8">
    <source>
        <dbReference type="PROSITE" id="PS50968"/>
    </source>
</evidence>
<sequence length="451" mass="50820">MMMQHCKKILREINSRNKINLRNSQRFINTSKANLKIVRCKLFDIGEGISEVEITQWNKQVGDEVSEMESLLTVQSDKAAVDITSKYSGVLVKKYANDKDMIKIGSYFCEIDTQDDVGEEEEEEVGAEEVKEEDGVDLENGANFEKKATPTNVKASPGTKKKAQEYKLDINMIAKHFNKNNITIEDVELYYKENKSGEINKNMDDKMDIMEEVQIKGIKLGMCKSMNESLSIPLFHLNEVYNVERVVKIRKELKNKIAESDSGVNNITISSILIKLISNTLKEFPILNSRFNAKTNTYVVYNNHNICIAMDTPHGLLVPNIKNVEKKSIIDIQKDLSNLRDKAMEMRLSKDDIENGTITISNYGAIGGTFATPIIFDNQGCIIGISKIQNMISLKEGVSKISSLDDLEIANNMNLTYGADHRYIDGATLAQFSKKLKSVIENIDTIDPFSI</sequence>
<protein>
    <recommendedName>
        <fullName evidence="7">Dihydrolipoamide acetyltransferase component of pyruvate dehydrogenase complex</fullName>
        <ecNumber evidence="7">2.3.1.-</ecNumber>
    </recommendedName>
</protein>
<dbReference type="SUPFAM" id="SSF51230">
    <property type="entry name" value="Single hybrid motif"/>
    <property type="match status" value="1"/>
</dbReference>
<dbReference type="InterPro" id="IPR001078">
    <property type="entry name" value="2-oxoacid_DH_actylTfrase"/>
</dbReference>
<dbReference type="Pfam" id="PF00364">
    <property type="entry name" value="Biotin_lipoyl"/>
    <property type="match status" value="1"/>
</dbReference>
<evidence type="ECO:0000256" key="2">
    <source>
        <dbReference type="ARBA" id="ARBA00007317"/>
    </source>
</evidence>
<dbReference type="CDD" id="cd06849">
    <property type="entry name" value="lipoyl_domain"/>
    <property type="match status" value="1"/>
</dbReference>
<dbReference type="PROSITE" id="PS00189">
    <property type="entry name" value="LIPOYL"/>
    <property type="match status" value="1"/>
</dbReference>
<dbReference type="EMBL" id="LR865382">
    <property type="protein sequence ID" value="CAD2085986.1"/>
    <property type="molecule type" value="Genomic_DNA"/>
</dbReference>
<evidence type="ECO:0000256" key="7">
    <source>
        <dbReference type="RuleBase" id="RU003423"/>
    </source>
</evidence>
<proteinExistence type="inferred from homology"/>
<evidence type="ECO:0000256" key="6">
    <source>
        <dbReference type="ARBA" id="ARBA00023315"/>
    </source>
</evidence>
<accession>A0A6V7RV78</accession>
<dbReference type="Gene3D" id="2.40.50.100">
    <property type="match status" value="1"/>
</dbReference>
<organism evidence="9 10">
    <name type="scientific">Plasmodium vinckei brucechwatti</name>
    <dbReference type="NCBI Taxonomy" id="119398"/>
    <lineage>
        <taxon>Eukaryota</taxon>
        <taxon>Sar</taxon>
        <taxon>Alveolata</taxon>
        <taxon>Apicomplexa</taxon>
        <taxon>Aconoidasida</taxon>
        <taxon>Haemosporida</taxon>
        <taxon>Plasmodiidae</taxon>
        <taxon>Plasmodium</taxon>
        <taxon>Plasmodium (Vinckeia)</taxon>
    </lineage>
</organism>
<comment type="cofactor">
    <cofactor evidence="1 7">
        <name>(R)-lipoate</name>
        <dbReference type="ChEBI" id="CHEBI:83088"/>
    </cofactor>
</comment>
<dbReference type="PROSITE" id="PS50968">
    <property type="entry name" value="BIOTINYL_LIPOYL"/>
    <property type="match status" value="1"/>
</dbReference>
<dbReference type="EC" id="2.3.1.-" evidence="7"/>
<dbReference type="Gene3D" id="3.30.559.10">
    <property type="entry name" value="Chloramphenicol acetyltransferase-like domain"/>
    <property type="match status" value="1"/>
</dbReference>
<evidence type="ECO:0000313" key="9">
    <source>
        <dbReference type="EMBL" id="CAD2085986.1"/>
    </source>
</evidence>
<dbReference type="GO" id="GO:0031405">
    <property type="term" value="F:lipoic acid binding"/>
    <property type="evidence" value="ECO:0007669"/>
    <property type="project" value="TreeGrafter"/>
</dbReference>
<keyword evidence="5" id="KW-0809">Transit peptide</keyword>
<dbReference type="GO" id="GO:0005739">
    <property type="term" value="C:mitochondrion"/>
    <property type="evidence" value="ECO:0007669"/>
    <property type="project" value="TreeGrafter"/>
</dbReference>
<keyword evidence="6 7" id="KW-0012">Acyltransferase</keyword>
<dbReference type="InterPro" id="IPR050743">
    <property type="entry name" value="2-oxoacid_DH_E2_comp"/>
</dbReference>
<gene>
    <name evidence="9" type="ORF">PVBDA_0400420</name>
</gene>
<evidence type="ECO:0000256" key="3">
    <source>
        <dbReference type="ARBA" id="ARBA00022679"/>
    </source>
</evidence>